<dbReference type="SUPFAM" id="SSF89447">
    <property type="entry name" value="AbrB/MazE/MraZ-like"/>
    <property type="match status" value="1"/>
</dbReference>
<dbReference type="Proteomes" id="UP000034324">
    <property type="component" value="Unassembled WGS sequence"/>
</dbReference>
<organism evidence="1 2">
    <name type="scientific">Candidatus Daviesbacteria bacterium GW2011_GWF2_38_6</name>
    <dbReference type="NCBI Taxonomy" id="1618432"/>
    <lineage>
        <taxon>Bacteria</taxon>
        <taxon>Candidatus Daviesiibacteriota</taxon>
    </lineage>
</organism>
<comment type="caution">
    <text evidence="1">The sequence shown here is derived from an EMBL/GenBank/DDBJ whole genome shotgun (WGS) entry which is preliminary data.</text>
</comment>
<protein>
    <recommendedName>
        <fullName evidence="3">SpoVT-AbrB domain-containing protein</fullName>
    </recommendedName>
</protein>
<proteinExistence type="predicted"/>
<evidence type="ECO:0008006" key="3">
    <source>
        <dbReference type="Google" id="ProtNLM"/>
    </source>
</evidence>
<reference evidence="1 2" key="1">
    <citation type="journal article" date="2015" name="Nature">
        <title>rRNA introns, odd ribosomes, and small enigmatic genomes across a large radiation of phyla.</title>
        <authorList>
            <person name="Brown C.T."/>
            <person name="Hug L.A."/>
            <person name="Thomas B.C."/>
            <person name="Sharon I."/>
            <person name="Castelle C.J."/>
            <person name="Singh A."/>
            <person name="Wilkins M.J."/>
            <person name="Williams K.H."/>
            <person name="Banfield J.F."/>
        </authorList>
    </citation>
    <scope>NUCLEOTIDE SEQUENCE [LARGE SCALE GENOMIC DNA]</scope>
</reference>
<accession>A0A0G0NJD0</accession>
<sequence>MSRQKIEKENIRKIMKSGNSLVVSLPMEIVHKLKWQEKQKVVVNLKGRTIQIKDWKK</sequence>
<name>A0A0G0NJD0_9BACT</name>
<dbReference type="EMBL" id="LBVC01000046">
    <property type="protein sequence ID" value="KKQ77186.1"/>
    <property type="molecule type" value="Genomic_DNA"/>
</dbReference>
<dbReference type="Gene3D" id="2.10.260.10">
    <property type="match status" value="1"/>
</dbReference>
<dbReference type="AlphaFoldDB" id="A0A0G0NJD0"/>
<evidence type="ECO:0000313" key="1">
    <source>
        <dbReference type="EMBL" id="KKQ77186.1"/>
    </source>
</evidence>
<dbReference type="InterPro" id="IPR037914">
    <property type="entry name" value="SpoVT-AbrB_sf"/>
</dbReference>
<gene>
    <name evidence="1" type="ORF">US99_C0046G0011</name>
</gene>
<evidence type="ECO:0000313" key="2">
    <source>
        <dbReference type="Proteomes" id="UP000034324"/>
    </source>
</evidence>